<dbReference type="Pfam" id="PF04526">
    <property type="entry name" value="DUF568"/>
    <property type="match status" value="1"/>
</dbReference>
<dbReference type="Proteomes" id="UP000288805">
    <property type="component" value="Unassembled WGS sequence"/>
</dbReference>
<sequence>MATTSKTILLFCILISLFLISSAQSCSNYTFSGTKIFKSCKDLPYLQAHLHWNYIASTRKVDIAYRATPTSPGWIAWAINPTGTGMVGSEALVAFLNPNGSMTAYTTQINSYNPSMQPRALSFEVSNIRAEYSTNEMIIFAIVGPLKNGTTVNHVWQDGNSVSDNIPQMHSTSGPNIQSMEKLDFLSG</sequence>
<keyword evidence="2" id="KW-0813">Transport</keyword>
<dbReference type="PROSITE" id="PS50836">
    <property type="entry name" value="DOMON"/>
    <property type="match status" value="1"/>
</dbReference>
<dbReference type="PROSITE" id="PS51257">
    <property type="entry name" value="PROKAR_LIPOPROTEIN"/>
    <property type="match status" value="1"/>
</dbReference>
<dbReference type="InterPro" id="IPR045265">
    <property type="entry name" value="AIR12_DOMON"/>
</dbReference>
<evidence type="ECO:0000313" key="9">
    <source>
        <dbReference type="Proteomes" id="UP000288805"/>
    </source>
</evidence>
<feature type="domain" description="DOMON" evidence="7">
    <location>
        <begin position="46"/>
        <end position="159"/>
    </location>
</feature>
<organism evidence="8 9">
    <name type="scientific">Vitis vinifera</name>
    <name type="common">Grape</name>
    <dbReference type="NCBI Taxonomy" id="29760"/>
    <lineage>
        <taxon>Eukaryota</taxon>
        <taxon>Viridiplantae</taxon>
        <taxon>Streptophyta</taxon>
        <taxon>Embryophyta</taxon>
        <taxon>Tracheophyta</taxon>
        <taxon>Spermatophyta</taxon>
        <taxon>Magnoliopsida</taxon>
        <taxon>eudicotyledons</taxon>
        <taxon>Gunneridae</taxon>
        <taxon>Pentapetalae</taxon>
        <taxon>rosids</taxon>
        <taxon>Vitales</taxon>
        <taxon>Vitaceae</taxon>
        <taxon>Viteae</taxon>
        <taxon>Vitis</taxon>
    </lineage>
</organism>
<keyword evidence="5" id="KW-0472">Membrane</keyword>
<evidence type="ECO:0000313" key="8">
    <source>
        <dbReference type="EMBL" id="RVW37504.1"/>
    </source>
</evidence>
<dbReference type="EMBL" id="QGNW01001534">
    <property type="protein sequence ID" value="RVW37504.1"/>
    <property type="molecule type" value="Genomic_DNA"/>
</dbReference>
<evidence type="ECO:0000259" key="7">
    <source>
        <dbReference type="PROSITE" id="PS50836"/>
    </source>
</evidence>
<gene>
    <name evidence="8" type="primary">VvCHDh000320_0</name>
    <name evidence="8" type="ORF">CK203_073901</name>
</gene>
<proteinExistence type="predicted"/>
<protein>
    <submittedName>
        <fullName evidence="8">Cytochrome b561 and DOMON domain-containing protein</fullName>
    </submittedName>
</protein>
<comment type="caution">
    <text evidence="8">The sequence shown here is derived from an EMBL/GenBank/DDBJ whole genome shotgun (WGS) entry which is preliminary data.</text>
</comment>
<dbReference type="PANTHER" id="PTHR23130">
    <property type="entry name" value="CYTOCHROME B561 AND DOMON DOMAIN-CONTAINING PROTEIN"/>
    <property type="match status" value="1"/>
</dbReference>
<name>A0A438DQ02_VITVI</name>
<feature type="chain" id="PRO_5019184594" evidence="6">
    <location>
        <begin position="26"/>
        <end position="188"/>
    </location>
</feature>
<dbReference type="PANTHER" id="PTHR23130:SF159">
    <property type="entry name" value="OS08G0335600 PROTEIN"/>
    <property type="match status" value="1"/>
</dbReference>
<keyword evidence="4" id="KW-0249">Electron transport</keyword>
<dbReference type="AlphaFoldDB" id="A0A438DQ02"/>
<reference evidence="8 9" key="1">
    <citation type="journal article" date="2018" name="PLoS Genet.">
        <title>Population sequencing reveals clonal diversity and ancestral inbreeding in the grapevine cultivar Chardonnay.</title>
        <authorList>
            <person name="Roach M.J."/>
            <person name="Johnson D.L."/>
            <person name="Bohlmann J."/>
            <person name="van Vuuren H.J."/>
            <person name="Jones S.J."/>
            <person name="Pretorius I.S."/>
            <person name="Schmidt S.A."/>
            <person name="Borneman A.R."/>
        </authorList>
    </citation>
    <scope>NUCLEOTIDE SEQUENCE [LARGE SCALE GENOMIC DNA]</scope>
    <source>
        <strain evidence="9">cv. Chardonnay</strain>
        <tissue evidence="8">Leaf</tissue>
    </source>
</reference>
<dbReference type="InterPro" id="IPR005018">
    <property type="entry name" value="DOMON_domain"/>
</dbReference>
<evidence type="ECO:0000256" key="6">
    <source>
        <dbReference type="SAM" id="SignalP"/>
    </source>
</evidence>
<evidence type="ECO:0000256" key="3">
    <source>
        <dbReference type="ARBA" id="ARBA00022729"/>
    </source>
</evidence>
<dbReference type="OrthoDB" id="19261at2759"/>
<keyword evidence="3 6" id="KW-0732">Signal</keyword>
<comment type="subcellular location">
    <subcellularLocation>
        <location evidence="1">Membrane</location>
    </subcellularLocation>
</comment>
<accession>A0A438DQ02</accession>
<evidence type="ECO:0000256" key="5">
    <source>
        <dbReference type="ARBA" id="ARBA00023136"/>
    </source>
</evidence>
<dbReference type="GO" id="GO:0016020">
    <property type="term" value="C:membrane"/>
    <property type="evidence" value="ECO:0007669"/>
    <property type="project" value="UniProtKB-SubCell"/>
</dbReference>
<evidence type="ECO:0000256" key="1">
    <source>
        <dbReference type="ARBA" id="ARBA00004370"/>
    </source>
</evidence>
<evidence type="ECO:0000256" key="4">
    <source>
        <dbReference type="ARBA" id="ARBA00022982"/>
    </source>
</evidence>
<evidence type="ECO:0000256" key="2">
    <source>
        <dbReference type="ARBA" id="ARBA00022448"/>
    </source>
</evidence>
<dbReference type="CDD" id="cd09629">
    <property type="entry name" value="DOMON_CIL1_like"/>
    <property type="match status" value="1"/>
</dbReference>
<feature type="signal peptide" evidence="6">
    <location>
        <begin position="1"/>
        <end position="25"/>
    </location>
</feature>